<evidence type="ECO:0000256" key="8">
    <source>
        <dbReference type="ARBA" id="ARBA00047899"/>
    </source>
</evidence>
<dbReference type="Gene3D" id="1.10.510.10">
    <property type="entry name" value="Transferase(Phosphotransferase) domain 1"/>
    <property type="match status" value="1"/>
</dbReference>
<dbReference type="SMART" id="SM00220">
    <property type="entry name" value="S_TKc"/>
    <property type="match status" value="1"/>
</dbReference>
<dbReference type="SMART" id="SM00133">
    <property type="entry name" value="S_TK_X"/>
    <property type="match status" value="1"/>
</dbReference>
<evidence type="ECO:0000256" key="5">
    <source>
        <dbReference type="ARBA" id="ARBA00022741"/>
    </source>
</evidence>
<evidence type="ECO:0000256" key="7">
    <source>
        <dbReference type="ARBA" id="ARBA00022840"/>
    </source>
</evidence>
<comment type="caution">
    <text evidence="15">The sequence shown here is derived from an EMBL/GenBank/DDBJ whole genome shotgun (WGS) entry which is preliminary data.</text>
</comment>
<dbReference type="InterPro" id="IPR045270">
    <property type="entry name" value="STKc_AGC"/>
</dbReference>
<dbReference type="InterPro" id="IPR017441">
    <property type="entry name" value="Protein_kinase_ATP_BS"/>
</dbReference>
<feature type="compositionally biased region" description="Basic residues" evidence="12">
    <location>
        <begin position="1"/>
        <end position="10"/>
    </location>
</feature>
<comment type="similarity">
    <text evidence="11">Belongs to the protein kinase superfamily.</text>
</comment>
<dbReference type="FunFam" id="3.30.200.20:FF:000048">
    <property type="entry name" value="Non-specific serine/threonine protein kinase"/>
    <property type="match status" value="1"/>
</dbReference>
<evidence type="ECO:0000313" key="15">
    <source>
        <dbReference type="EMBL" id="TMW60325.1"/>
    </source>
</evidence>
<dbReference type="EMBL" id="SPLM01000108">
    <property type="protein sequence ID" value="TMW60325.1"/>
    <property type="molecule type" value="Genomic_DNA"/>
</dbReference>
<dbReference type="AlphaFoldDB" id="A0A8K1CBZ7"/>
<keyword evidence="3" id="KW-0597">Phosphoprotein</keyword>
<dbReference type="PROSITE" id="PS00108">
    <property type="entry name" value="PROTEIN_KINASE_ST"/>
    <property type="match status" value="1"/>
</dbReference>
<feature type="region of interest" description="Disordered" evidence="12">
    <location>
        <begin position="417"/>
        <end position="437"/>
    </location>
</feature>
<evidence type="ECO:0000256" key="1">
    <source>
        <dbReference type="ARBA" id="ARBA00012513"/>
    </source>
</evidence>
<evidence type="ECO:0000256" key="2">
    <source>
        <dbReference type="ARBA" id="ARBA00022527"/>
    </source>
</evidence>
<dbReference type="EC" id="2.7.11.1" evidence="1"/>
<name>A0A8K1CBZ7_PYTOL</name>
<dbReference type="GO" id="GO:0005524">
    <property type="term" value="F:ATP binding"/>
    <property type="evidence" value="ECO:0007669"/>
    <property type="project" value="UniProtKB-UniRule"/>
</dbReference>
<evidence type="ECO:0000256" key="4">
    <source>
        <dbReference type="ARBA" id="ARBA00022679"/>
    </source>
</evidence>
<dbReference type="OrthoDB" id="63267at2759"/>
<dbReference type="InterPro" id="IPR000961">
    <property type="entry name" value="AGC-kinase_C"/>
</dbReference>
<evidence type="ECO:0000256" key="3">
    <source>
        <dbReference type="ARBA" id="ARBA00022553"/>
    </source>
</evidence>
<dbReference type="Pfam" id="PF00433">
    <property type="entry name" value="Pkinase_C"/>
    <property type="match status" value="1"/>
</dbReference>
<keyword evidence="16" id="KW-1185">Reference proteome</keyword>
<dbReference type="Gene3D" id="3.30.200.20">
    <property type="entry name" value="Phosphorylase Kinase, domain 1"/>
    <property type="match status" value="1"/>
</dbReference>
<evidence type="ECO:0000259" key="14">
    <source>
        <dbReference type="PROSITE" id="PS51285"/>
    </source>
</evidence>
<evidence type="ECO:0000256" key="11">
    <source>
        <dbReference type="RuleBase" id="RU000304"/>
    </source>
</evidence>
<reference evidence="15" key="1">
    <citation type="submission" date="2019-03" db="EMBL/GenBank/DDBJ databases">
        <title>Long read genome sequence of the mycoparasitic Pythium oligandrum ATCC 38472 isolated from sugarbeet rhizosphere.</title>
        <authorList>
            <person name="Gaulin E."/>
        </authorList>
    </citation>
    <scope>NUCLEOTIDE SEQUENCE</scope>
    <source>
        <strain evidence="15">ATCC 38472_TT</strain>
    </source>
</reference>
<keyword evidence="2 11" id="KW-0723">Serine/threonine-protein kinase</keyword>
<feature type="binding site" evidence="10">
    <location>
        <position position="130"/>
    </location>
    <ligand>
        <name>ATP</name>
        <dbReference type="ChEBI" id="CHEBI:30616"/>
    </ligand>
</feature>
<keyword evidence="7 10" id="KW-0067">ATP-binding</keyword>
<evidence type="ECO:0000256" key="9">
    <source>
        <dbReference type="ARBA" id="ARBA00048679"/>
    </source>
</evidence>
<evidence type="ECO:0000256" key="12">
    <source>
        <dbReference type="SAM" id="MobiDB-lite"/>
    </source>
</evidence>
<dbReference type="PANTHER" id="PTHR24351">
    <property type="entry name" value="RIBOSOMAL PROTEIN S6 KINASE"/>
    <property type="match status" value="1"/>
</dbReference>
<gene>
    <name evidence="15" type="ORF">Poli38472_000367</name>
</gene>
<dbReference type="InterPro" id="IPR017892">
    <property type="entry name" value="Pkinase_C"/>
</dbReference>
<dbReference type="Proteomes" id="UP000794436">
    <property type="component" value="Unassembled WGS sequence"/>
</dbReference>
<evidence type="ECO:0000313" key="16">
    <source>
        <dbReference type="Proteomes" id="UP000794436"/>
    </source>
</evidence>
<dbReference type="InterPro" id="IPR008271">
    <property type="entry name" value="Ser/Thr_kinase_AS"/>
</dbReference>
<dbReference type="InterPro" id="IPR000719">
    <property type="entry name" value="Prot_kinase_dom"/>
</dbReference>
<dbReference type="PROSITE" id="PS51285">
    <property type="entry name" value="AGC_KINASE_CTER"/>
    <property type="match status" value="1"/>
</dbReference>
<dbReference type="GO" id="GO:0004674">
    <property type="term" value="F:protein serine/threonine kinase activity"/>
    <property type="evidence" value="ECO:0007669"/>
    <property type="project" value="UniProtKB-KW"/>
</dbReference>
<sequence length="437" mass="48211">MGNKTSKGKGGRPPVQSDSRGFKYGGAGRDAGMSAPAAVAQPGGYNNYPPAAPQSGSSKKGDDNDSELEEDDSGPAEQVAIEEIGQNASRAPMVKVSVEDFDLLKVLGKGSFGKVMMVRKKDTQKIYAMKTLRKAALIKRNQLLHTKTERSILQSIKHPFLTTLSYAFQTPDKLYLVMDYCGGGELFFWLKKDRRFSQNKARLFAAEIVLALQALHSHDIIYRDLKPENILLDLEGHLKLTDFGLSKEAVSGAGAVGGTKTFCGTPEYLAPEILENKGHGKAVDWWSLGTLIYEMLTGLPPFYDQNMQRMYDKILNAPLRFPSFMSAEAKDLLTGLLTRKVADRLGSGPTDAEEIKAHPFFKGIDWEAVMRKEVAPEFKPPNRLGSIDTSNFDVEFTAEKPVDSVVTTTMSETQRNKAQFPGFTYNADTMDEDQKGN</sequence>
<protein>
    <recommendedName>
        <fullName evidence="1">non-specific serine/threonine protein kinase</fullName>
        <ecNumber evidence="1">2.7.11.1</ecNumber>
    </recommendedName>
</protein>
<dbReference type="FunFam" id="1.10.510.10:FF:000008">
    <property type="entry name" value="Non-specific serine/threonine protein kinase"/>
    <property type="match status" value="1"/>
</dbReference>
<keyword evidence="4" id="KW-0808">Transferase</keyword>
<dbReference type="PROSITE" id="PS00107">
    <property type="entry name" value="PROTEIN_KINASE_ATP"/>
    <property type="match status" value="1"/>
</dbReference>
<evidence type="ECO:0000256" key="6">
    <source>
        <dbReference type="ARBA" id="ARBA00022777"/>
    </source>
</evidence>
<evidence type="ECO:0000256" key="10">
    <source>
        <dbReference type="PROSITE-ProRule" id="PRU10141"/>
    </source>
</evidence>
<feature type="domain" description="AGC-kinase C-terminal" evidence="14">
    <location>
        <begin position="362"/>
        <end position="435"/>
    </location>
</feature>
<comment type="catalytic activity">
    <reaction evidence="9">
        <text>L-seryl-[protein] + ATP = O-phospho-L-seryl-[protein] + ADP + H(+)</text>
        <dbReference type="Rhea" id="RHEA:17989"/>
        <dbReference type="Rhea" id="RHEA-COMP:9863"/>
        <dbReference type="Rhea" id="RHEA-COMP:11604"/>
        <dbReference type="ChEBI" id="CHEBI:15378"/>
        <dbReference type="ChEBI" id="CHEBI:29999"/>
        <dbReference type="ChEBI" id="CHEBI:30616"/>
        <dbReference type="ChEBI" id="CHEBI:83421"/>
        <dbReference type="ChEBI" id="CHEBI:456216"/>
        <dbReference type="EC" id="2.7.11.1"/>
    </reaction>
</comment>
<feature type="compositionally biased region" description="Acidic residues" evidence="12">
    <location>
        <begin position="64"/>
        <end position="74"/>
    </location>
</feature>
<evidence type="ECO:0000259" key="13">
    <source>
        <dbReference type="PROSITE" id="PS50011"/>
    </source>
</evidence>
<proteinExistence type="inferred from homology"/>
<keyword evidence="5 10" id="KW-0547">Nucleotide-binding</keyword>
<dbReference type="InterPro" id="IPR011009">
    <property type="entry name" value="Kinase-like_dom_sf"/>
</dbReference>
<dbReference type="Pfam" id="PF00069">
    <property type="entry name" value="Pkinase"/>
    <property type="match status" value="1"/>
</dbReference>
<dbReference type="SUPFAM" id="SSF56112">
    <property type="entry name" value="Protein kinase-like (PK-like)"/>
    <property type="match status" value="1"/>
</dbReference>
<dbReference type="CDD" id="cd05123">
    <property type="entry name" value="STKc_AGC"/>
    <property type="match status" value="1"/>
</dbReference>
<dbReference type="PROSITE" id="PS50011">
    <property type="entry name" value="PROTEIN_KINASE_DOM"/>
    <property type="match status" value="1"/>
</dbReference>
<keyword evidence="6" id="KW-0418">Kinase</keyword>
<organism evidence="15 16">
    <name type="scientific">Pythium oligandrum</name>
    <name type="common">Mycoparasitic fungus</name>
    <dbReference type="NCBI Taxonomy" id="41045"/>
    <lineage>
        <taxon>Eukaryota</taxon>
        <taxon>Sar</taxon>
        <taxon>Stramenopiles</taxon>
        <taxon>Oomycota</taxon>
        <taxon>Peronosporomycetes</taxon>
        <taxon>Pythiales</taxon>
        <taxon>Pythiaceae</taxon>
        <taxon>Pythium</taxon>
    </lineage>
</organism>
<accession>A0A8K1CBZ7</accession>
<feature type="region of interest" description="Disordered" evidence="12">
    <location>
        <begin position="1"/>
        <end position="76"/>
    </location>
</feature>
<feature type="domain" description="Protein kinase" evidence="13">
    <location>
        <begin position="101"/>
        <end position="361"/>
    </location>
</feature>
<comment type="catalytic activity">
    <reaction evidence="8">
        <text>L-threonyl-[protein] + ATP = O-phospho-L-threonyl-[protein] + ADP + H(+)</text>
        <dbReference type="Rhea" id="RHEA:46608"/>
        <dbReference type="Rhea" id="RHEA-COMP:11060"/>
        <dbReference type="Rhea" id="RHEA-COMP:11605"/>
        <dbReference type="ChEBI" id="CHEBI:15378"/>
        <dbReference type="ChEBI" id="CHEBI:30013"/>
        <dbReference type="ChEBI" id="CHEBI:30616"/>
        <dbReference type="ChEBI" id="CHEBI:61977"/>
        <dbReference type="ChEBI" id="CHEBI:456216"/>
        <dbReference type="EC" id="2.7.11.1"/>
    </reaction>
</comment>